<dbReference type="RefSeq" id="WP_277257778.1">
    <property type="nucleotide sequence ID" value="NZ_CAKNNN010000013.1"/>
</dbReference>
<dbReference type="InterPro" id="IPR011990">
    <property type="entry name" value="TPR-like_helical_dom_sf"/>
</dbReference>
<keyword evidence="2" id="KW-0732">Signal</keyword>
<dbReference type="AlphaFoldDB" id="A0A9D3AIZ0"/>
<evidence type="ECO:0000256" key="1">
    <source>
        <dbReference type="PROSITE-ProRule" id="PRU00339"/>
    </source>
</evidence>
<name>A0A9D3AIZ0_9FIRM</name>
<reference evidence="3" key="1">
    <citation type="journal article" date="2021" name="PeerJ">
        <title>Extensive microbial diversity within the chicken gut microbiome revealed by metagenomics and culture.</title>
        <authorList>
            <person name="Gilroy R."/>
            <person name="Ravi A."/>
            <person name="Getino M."/>
            <person name="Pursley I."/>
            <person name="Horton D.L."/>
            <person name="Alikhan N.F."/>
            <person name="Baker D."/>
            <person name="Gharbi K."/>
            <person name="Hall N."/>
            <person name="Watson M."/>
            <person name="Adriaenssens E.M."/>
            <person name="Foster-Nyarko E."/>
            <person name="Jarju S."/>
            <person name="Secka A."/>
            <person name="Antonio M."/>
            <person name="Oren A."/>
            <person name="Chaudhuri R.R."/>
            <person name="La Ragione R."/>
            <person name="Hildebrand F."/>
            <person name="Pallen M.J."/>
        </authorList>
    </citation>
    <scope>NUCLEOTIDE SEQUENCE</scope>
    <source>
        <strain evidence="3">USAMLcec4-12693</strain>
    </source>
</reference>
<keyword evidence="1" id="KW-0802">TPR repeat</keyword>
<dbReference type="EMBL" id="DYXE01000052">
    <property type="protein sequence ID" value="HJH49849.1"/>
    <property type="molecule type" value="Genomic_DNA"/>
</dbReference>
<evidence type="ECO:0000313" key="3">
    <source>
        <dbReference type="EMBL" id="HJH49849.1"/>
    </source>
</evidence>
<feature type="repeat" description="TPR" evidence="1">
    <location>
        <begin position="54"/>
        <end position="87"/>
    </location>
</feature>
<dbReference type="PROSITE" id="PS51257">
    <property type="entry name" value="PROKAR_LIPOPROTEIN"/>
    <property type="match status" value="1"/>
</dbReference>
<feature type="chain" id="PRO_5039051958" evidence="2">
    <location>
        <begin position="22"/>
        <end position="174"/>
    </location>
</feature>
<organism evidence="3 4">
    <name type="scientific">Merdimonas faecis</name>
    <dbReference type="NCBI Taxonomy" id="1653435"/>
    <lineage>
        <taxon>Bacteria</taxon>
        <taxon>Bacillati</taxon>
        <taxon>Bacillota</taxon>
        <taxon>Clostridia</taxon>
        <taxon>Lachnospirales</taxon>
        <taxon>Lachnospiraceae</taxon>
        <taxon>Merdimonas</taxon>
    </lineage>
</organism>
<accession>A0A9D3AIZ0</accession>
<dbReference type="Proteomes" id="UP000813420">
    <property type="component" value="Unassembled WGS sequence"/>
</dbReference>
<dbReference type="PROSITE" id="PS50005">
    <property type="entry name" value="TPR"/>
    <property type="match status" value="2"/>
</dbReference>
<dbReference type="Pfam" id="PF13432">
    <property type="entry name" value="TPR_16"/>
    <property type="match status" value="1"/>
</dbReference>
<sequence length="174" mass="19474">MKIKAVIAAVVLAALSLTGCSAPSEKGLEYLQEEEYDKAIEEFQKAVDKDDNPGDAYRGIGIAKWEQEDYEGALEAFKSALENGAEKTGTLYNFIGCCALRAGDASSALNYFNLGISQEDNSEELLQEMKFNVVSAYEQMEDWESAMSKLQEYLQEYPDDEKAQKEMTFLETRL</sequence>
<feature type="signal peptide" evidence="2">
    <location>
        <begin position="1"/>
        <end position="21"/>
    </location>
</feature>
<protein>
    <submittedName>
        <fullName evidence="3">Tetratricopeptide repeat protein</fullName>
    </submittedName>
</protein>
<gene>
    <name evidence="3" type="ORF">K8V39_06260</name>
</gene>
<comment type="caution">
    <text evidence="3">The sequence shown here is derived from an EMBL/GenBank/DDBJ whole genome shotgun (WGS) entry which is preliminary data.</text>
</comment>
<reference evidence="3" key="2">
    <citation type="submission" date="2021-09" db="EMBL/GenBank/DDBJ databases">
        <authorList>
            <person name="Gilroy R."/>
        </authorList>
    </citation>
    <scope>NUCLEOTIDE SEQUENCE</scope>
    <source>
        <strain evidence="3">USAMLcec4-12693</strain>
    </source>
</reference>
<dbReference type="InterPro" id="IPR019734">
    <property type="entry name" value="TPR_rpt"/>
</dbReference>
<proteinExistence type="predicted"/>
<dbReference type="Pfam" id="PF13174">
    <property type="entry name" value="TPR_6"/>
    <property type="match status" value="1"/>
</dbReference>
<evidence type="ECO:0000313" key="4">
    <source>
        <dbReference type="Proteomes" id="UP000813420"/>
    </source>
</evidence>
<feature type="repeat" description="TPR" evidence="1">
    <location>
        <begin position="20"/>
        <end position="53"/>
    </location>
</feature>
<dbReference type="SMART" id="SM00028">
    <property type="entry name" value="TPR"/>
    <property type="match status" value="3"/>
</dbReference>
<evidence type="ECO:0000256" key="2">
    <source>
        <dbReference type="SAM" id="SignalP"/>
    </source>
</evidence>
<dbReference type="Gene3D" id="1.25.40.10">
    <property type="entry name" value="Tetratricopeptide repeat domain"/>
    <property type="match status" value="2"/>
</dbReference>
<dbReference type="SUPFAM" id="SSF48452">
    <property type="entry name" value="TPR-like"/>
    <property type="match status" value="1"/>
</dbReference>